<evidence type="ECO:0008006" key="4">
    <source>
        <dbReference type="Google" id="ProtNLM"/>
    </source>
</evidence>
<protein>
    <recommendedName>
        <fullName evidence="4">Transferrin-binding protein B C-lobe/N-lobe beta barrel domain-containing protein</fullName>
    </recommendedName>
</protein>
<keyword evidence="3" id="KW-1185">Reference proteome</keyword>
<feature type="signal peptide" evidence="1">
    <location>
        <begin position="1"/>
        <end position="21"/>
    </location>
</feature>
<proteinExistence type="predicted"/>
<sequence>MKSPFSAPAIGLLASCLMLSACGGTSDSGDVNSILTPSTGASGTNSTLTGTLVSERFPAVANRLQVSTNTAGGIINANTQTTSYGTMAISYNSASNSYTVSDSGSSKVTVFTPADQTASTAAFRHFRVGNEDLSILANQTGNPRVNLSYVTYGVWAQVAAAGGTSNYRTLVAGVQTPYGNVPRTGTGTYVGAVDGYWVAGGTQQRLLGSVGSMTANFTSGVVNTTLSISGTTDLSDNGAGQRNILGTYSGAGTIQSGTNQFGGVLNPVNQGDTRSDASYTGNYTGAFYGPNANEAGLSFNLNSSAQDGGTLSGVLVGRGTIVADPPATTTPATTTTGR</sequence>
<dbReference type="SUPFAM" id="SSF56925">
    <property type="entry name" value="OMPA-like"/>
    <property type="match status" value="1"/>
</dbReference>
<feature type="chain" id="PRO_5045779940" description="Transferrin-binding protein B C-lobe/N-lobe beta barrel domain-containing protein" evidence="1">
    <location>
        <begin position="22"/>
        <end position="338"/>
    </location>
</feature>
<organism evidence="2 3">
    <name type="scientific">Sphingomonas naphthae</name>
    <dbReference type="NCBI Taxonomy" id="1813468"/>
    <lineage>
        <taxon>Bacteria</taxon>
        <taxon>Pseudomonadati</taxon>
        <taxon>Pseudomonadota</taxon>
        <taxon>Alphaproteobacteria</taxon>
        <taxon>Sphingomonadales</taxon>
        <taxon>Sphingomonadaceae</taxon>
        <taxon>Sphingomonas</taxon>
    </lineage>
</organism>
<gene>
    <name evidence="2" type="ORF">PQ455_03845</name>
</gene>
<name>A0ABY7TMB2_9SPHN</name>
<evidence type="ECO:0000256" key="1">
    <source>
        <dbReference type="SAM" id="SignalP"/>
    </source>
</evidence>
<dbReference type="Gene3D" id="2.40.160.90">
    <property type="match status" value="1"/>
</dbReference>
<evidence type="ECO:0000313" key="3">
    <source>
        <dbReference type="Proteomes" id="UP001220395"/>
    </source>
</evidence>
<dbReference type="EMBL" id="CP117411">
    <property type="protein sequence ID" value="WCT74372.1"/>
    <property type="molecule type" value="Genomic_DNA"/>
</dbReference>
<reference evidence="2 3" key="1">
    <citation type="submission" date="2023-02" db="EMBL/GenBank/DDBJ databases">
        <title>Genome sequence of Sphingomonas naphthae.</title>
        <authorList>
            <person name="Kim S."/>
            <person name="Heo J."/>
            <person name="Kwon S.-W."/>
        </authorList>
    </citation>
    <scope>NUCLEOTIDE SEQUENCE [LARGE SCALE GENOMIC DNA]</scope>
    <source>
        <strain evidence="2 3">KACC 18716</strain>
    </source>
</reference>
<dbReference type="RefSeq" id="WP_273689360.1">
    <property type="nucleotide sequence ID" value="NZ_CP117411.1"/>
</dbReference>
<accession>A0ABY7TMB2</accession>
<dbReference type="Proteomes" id="UP001220395">
    <property type="component" value="Chromosome"/>
</dbReference>
<evidence type="ECO:0000313" key="2">
    <source>
        <dbReference type="EMBL" id="WCT74372.1"/>
    </source>
</evidence>
<dbReference type="InterPro" id="IPR011250">
    <property type="entry name" value="OMP/PagP_B-barrel"/>
</dbReference>
<dbReference type="PROSITE" id="PS51257">
    <property type="entry name" value="PROKAR_LIPOPROTEIN"/>
    <property type="match status" value="1"/>
</dbReference>
<keyword evidence="1" id="KW-0732">Signal</keyword>